<evidence type="ECO:0008006" key="4">
    <source>
        <dbReference type="Google" id="ProtNLM"/>
    </source>
</evidence>
<keyword evidence="3" id="KW-1185">Reference proteome</keyword>
<reference evidence="2 3" key="1">
    <citation type="submission" date="2016-12" db="EMBL/GenBank/DDBJ databases">
        <title>The genomes of Aspergillus section Nigri reveals drivers in fungal speciation.</title>
        <authorList>
            <consortium name="DOE Joint Genome Institute"/>
            <person name="Vesth T.C."/>
            <person name="Nybo J."/>
            <person name="Theobald S."/>
            <person name="Brandl J."/>
            <person name="Frisvad J.C."/>
            <person name="Nielsen K.F."/>
            <person name="Lyhne E.K."/>
            <person name="Kogle M.E."/>
            <person name="Kuo A."/>
            <person name="Riley R."/>
            <person name="Clum A."/>
            <person name="Nolan M."/>
            <person name="Lipzen A."/>
            <person name="Salamov A."/>
            <person name="Henrissat B."/>
            <person name="Wiebenga A."/>
            <person name="De Vries R.P."/>
            <person name="Grigoriev I.V."/>
            <person name="Mortensen U.H."/>
            <person name="Andersen M.R."/>
            <person name="Baker S.E."/>
        </authorList>
    </citation>
    <scope>NUCLEOTIDE SEQUENCE [LARGE SCALE GENOMIC DNA]</scope>
    <source>
        <strain evidence="2 3">CBS 121591</strain>
    </source>
</reference>
<dbReference type="OrthoDB" id="4480814at2759"/>
<dbReference type="InterPro" id="IPR009571">
    <property type="entry name" value="SUR7/Rim9-like_fungi"/>
</dbReference>
<proteinExistence type="predicted"/>
<dbReference type="RefSeq" id="XP_025491258.1">
    <property type="nucleotide sequence ID" value="XM_025638638.1"/>
</dbReference>
<evidence type="ECO:0000313" key="2">
    <source>
        <dbReference type="EMBL" id="PYH81058.1"/>
    </source>
</evidence>
<keyword evidence="1" id="KW-0812">Transmembrane</keyword>
<keyword evidence="1" id="KW-0472">Membrane</keyword>
<dbReference type="EMBL" id="KZ821705">
    <property type="protein sequence ID" value="PYH81058.1"/>
    <property type="molecule type" value="Genomic_DNA"/>
</dbReference>
<gene>
    <name evidence="2" type="ORF">BO82DRAFT_392736</name>
</gene>
<accession>A0A319CZH0</accession>
<dbReference type="Proteomes" id="UP000248340">
    <property type="component" value="Unassembled WGS sequence"/>
</dbReference>
<protein>
    <recommendedName>
        <fullName evidence="4">Integral membrane protein</fullName>
    </recommendedName>
</protein>
<feature type="transmembrane region" description="Helical" evidence="1">
    <location>
        <begin position="144"/>
        <end position="165"/>
    </location>
</feature>
<dbReference type="PROSITE" id="PS51257">
    <property type="entry name" value="PROKAR_LIPOPROTEIN"/>
    <property type="match status" value="1"/>
</dbReference>
<feature type="transmembrane region" description="Helical" evidence="1">
    <location>
        <begin position="212"/>
        <end position="243"/>
    </location>
</feature>
<evidence type="ECO:0000256" key="1">
    <source>
        <dbReference type="SAM" id="Phobius"/>
    </source>
</evidence>
<keyword evidence="1" id="KW-1133">Transmembrane helix</keyword>
<dbReference type="AlphaFoldDB" id="A0A319CZH0"/>
<dbReference type="PANTHER" id="PTHR28019:SF3">
    <property type="entry name" value="INTEGRAL MEMBRANE PROTEIN (AFU_ORTHOLOGUE AFUA_6G07470)"/>
    <property type="match status" value="1"/>
</dbReference>
<dbReference type="GO" id="GO:0031505">
    <property type="term" value="P:fungal-type cell wall organization"/>
    <property type="evidence" value="ECO:0007669"/>
    <property type="project" value="TreeGrafter"/>
</dbReference>
<organism evidence="2 3">
    <name type="scientific">Aspergillus uvarum CBS 121591</name>
    <dbReference type="NCBI Taxonomy" id="1448315"/>
    <lineage>
        <taxon>Eukaryota</taxon>
        <taxon>Fungi</taxon>
        <taxon>Dikarya</taxon>
        <taxon>Ascomycota</taxon>
        <taxon>Pezizomycotina</taxon>
        <taxon>Eurotiomycetes</taxon>
        <taxon>Eurotiomycetidae</taxon>
        <taxon>Eurotiales</taxon>
        <taxon>Aspergillaceae</taxon>
        <taxon>Aspergillus</taxon>
        <taxon>Aspergillus subgen. Circumdati</taxon>
    </lineage>
</organism>
<sequence>MRVVPLCTILTSSVFSLGALICLVIVGLACTSRGGPKLRALDFLQINTYNLTENNSTNGGVIWEALVTARHRGKLADWYSIGMLGYCAGDEGNKTAHTCIKPRPGYWFDLLAIGGTDDKAEEKLPSSLRRSMGRYKNSTQWMQILYILATGLTTVQLLGAVVSVIRSGNGAVTVHGWLLSGIAFLFTLVAAALITVNFVLLRGIIATELKLLGLTAIWGVPVFIVLWLGLALSFVTLIGWTLIACCCQGDRRQAPGGGYAPAETIATPLLHPSVQPQQYSLRPMAPASPGTAYEPYRHG</sequence>
<dbReference type="GeneID" id="37141380"/>
<dbReference type="InterPro" id="IPR052413">
    <property type="entry name" value="SUR7_domain"/>
</dbReference>
<dbReference type="GO" id="GO:0051285">
    <property type="term" value="C:cell cortex of cell tip"/>
    <property type="evidence" value="ECO:0007669"/>
    <property type="project" value="TreeGrafter"/>
</dbReference>
<dbReference type="VEuPathDB" id="FungiDB:BO82DRAFT_392736"/>
<evidence type="ECO:0000313" key="3">
    <source>
        <dbReference type="Proteomes" id="UP000248340"/>
    </source>
</evidence>
<dbReference type="PANTHER" id="PTHR28019">
    <property type="entry name" value="CELL MEMBRANE PROTEIN YLR413W-RELATED"/>
    <property type="match status" value="1"/>
</dbReference>
<feature type="transmembrane region" description="Helical" evidence="1">
    <location>
        <begin position="6"/>
        <end position="30"/>
    </location>
</feature>
<feature type="transmembrane region" description="Helical" evidence="1">
    <location>
        <begin position="177"/>
        <end position="200"/>
    </location>
</feature>
<dbReference type="Pfam" id="PF06687">
    <property type="entry name" value="SUR7"/>
    <property type="match status" value="1"/>
</dbReference>
<name>A0A319CZH0_9EURO</name>
<dbReference type="GO" id="GO:0005886">
    <property type="term" value="C:plasma membrane"/>
    <property type="evidence" value="ECO:0007669"/>
    <property type="project" value="InterPro"/>
</dbReference>